<evidence type="ECO:0000313" key="3">
    <source>
        <dbReference type="Proteomes" id="UP000242699"/>
    </source>
</evidence>
<dbReference type="Proteomes" id="UP000242699">
    <property type="component" value="Unassembled WGS sequence"/>
</dbReference>
<dbReference type="InterPro" id="IPR029046">
    <property type="entry name" value="LolA/LolB/LppX"/>
</dbReference>
<evidence type="ECO:0000256" key="1">
    <source>
        <dbReference type="SAM" id="SignalP"/>
    </source>
</evidence>
<dbReference type="AlphaFoldDB" id="A0A2T2X8H0"/>
<dbReference type="InterPro" id="IPR052944">
    <property type="entry name" value="Sporulation_related"/>
</dbReference>
<evidence type="ECO:0000313" key="2">
    <source>
        <dbReference type="EMBL" id="PSR30779.1"/>
    </source>
</evidence>
<protein>
    <recommendedName>
        <fullName evidence="4">Outer membrane lipoprotein carrier protein LolA</fullName>
    </recommendedName>
</protein>
<dbReference type="PANTHER" id="PTHR37507:SF2">
    <property type="entry name" value="SPORULATION PROTEIN YDCC"/>
    <property type="match status" value="1"/>
</dbReference>
<dbReference type="SUPFAM" id="SSF89392">
    <property type="entry name" value="Prokaryotic lipoproteins and lipoprotein localization factors"/>
    <property type="match status" value="1"/>
</dbReference>
<sequence length="246" mass="26125">MRLRKSFVVAGLSGLAGISIAGCGTSSPTVSASSVAHHIIQAQSQIKSSHSVMRLTIKGLPNGSIKQTIHLWTKSPNLARSSVDINGHTQVVSVSNAHTITILNSANNTYMSMPLPKGSALSAQNPAMLTTILKHLISQNHVSLVSTSAKIANHPTYELKLTPKKSNQTLGLSSMTLWVNQQTYQPLAINLSAKLPNGKALNESLRYVSIQNNVSVPSSMFHLQIPKGAHKMAIPGLPASTSQTSP</sequence>
<feature type="signal peptide" evidence="1">
    <location>
        <begin position="1"/>
        <end position="21"/>
    </location>
</feature>
<feature type="chain" id="PRO_5038574987" description="Outer membrane lipoprotein carrier protein LolA" evidence="1">
    <location>
        <begin position="22"/>
        <end position="246"/>
    </location>
</feature>
<organism evidence="2 3">
    <name type="scientific">Sulfobacillus benefaciens</name>
    <dbReference type="NCBI Taxonomy" id="453960"/>
    <lineage>
        <taxon>Bacteria</taxon>
        <taxon>Bacillati</taxon>
        <taxon>Bacillota</taxon>
        <taxon>Clostridia</taxon>
        <taxon>Eubacteriales</taxon>
        <taxon>Clostridiales Family XVII. Incertae Sedis</taxon>
        <taxon>Sulfobacillus</taxon>
    </lineage>
</organism>
<gene>
    <name evidence="2" type="ORF">C7B43_04725</name>
</gene>
<dbReference type="PANTHER" id="PTHR37507">
    <property type="entry name" value="SPORULATION PROTEIN YDCC"/>
    <property type="match status" value="1"/>
</dbReference>
<comment type="caution">
    <text evidence="2">The sequence shown here is derived from an EMBL/GenBank/DDBJ whole genome shotgun (WGS) entry which is preliminary data.</text>
</comment>
<evidence type="ECO:0008006" key="4">
    <source>
        <dbReference type="Google" id="ProtNLM"/>
    </source>
</evidence>
<name>A0A2T2X8H0_9FIRM</name>
<proteinExistence type="predicted"/>
<accession>A0A2T2X8H0</accession>
<dbReference type="EMBL" id="PXYT01000007">
    <property type="protein sequence ID" value="PSR30779.1"/>
    <property type="molecule type" value="Genomic_DNA"/>
</dbReference>
<dbReference type="PROSITE" id="PS51257">
    <property type="entry name" value="PROKAR_LIPOPROTEIN"/>
    <property type="match status" value="1"/>
</dbReference>
<dbReference type="Gene3D" id="2.50.20.10">
    <property type="entry name" value="Lipoprotein localisation LolA/LolB/LppX"/>
    <property type="match status" value="1"/>
</dbReference>
<keyword evidence="1" id="KW-0732">Signal</keyword>
<reference evidence="2 3" key="1">
    <citation type="journal article" date="2014" name="BMC Genomics">
        <title>Comparison of environmental and isolate Sulfobacillus genomes reveals diverse carbon, sulfur, nitrogen, and hydrogen metabolisms.</title>
        <authorList>
            <person name="Justice N.B."/>
            <person name="Norman A."/>
            <person name="Brown C.T."/>
            <person name="Singh A."/>
            <person name="Thomas B.C."/>
            <person name="Banfield J.F."/>
        </authorList>
    </citation>
    <scope>NUCLEOTIDE SEQUENCE [LARGE SCALE GENOMIC DNA]</scope>
    <source>
        <strain evidence="2">AMDSBA1</strain>
    </source>
</reference>